<evidence type="ECO:0000313" key="2">
    <source>
        <dbReference type="Proteomes" id="UP000078507"/>
    </source>
</evidence>
<name>A0A178YL35_SINSA</name>
<proteinExistence type="predicted"/>
<comment type="caution">
    <text evidence="1">The sequence shown here is derived from an EMBL/GenBank/DDBJ whole genome shotgun (WGS) entry which is preliminary data.</text>
</comment>
<evidence type="ECO:0000313" key="1">
    <source>
        <dbReference type="EMBL" id="OAP48238.1"/>
    </source>
</evidence>
<dbReference type="Proteomes" id="UP000078507">
    <property type="component" value="Unassembled WGS sequence"/>
</dbReference>
<reference evidence="1 2" key="1">
    <citation type="submission" date="2015-11" db="EMBL/GenBank/DDBJ databases">
        <title>Ensifer anhuiense sp. nov., an effective nitrogen fixation bacterium with Glycine soja.</title>
        <authorList>
            <person name="Yan H."/>
            <person name="Chen W."/>
        </authorList>
    </citation>
    <scope>NUCLEOTIDE SEQUENCE [LARGE SCALE GENOMIC DNA]</scope>
    <source>
        <strain evidence="1 2">LMG 7837</strain>
    </source>
</reference>
<organism evidence="1 2">
    <name type="scientific">Sinorhizobium saheli</name>
    <dbReference type="NCBI Taxonomy" id="36856"/>
    <lineage>
        <taxon>Bacteria</taxon>
        <taxon>Pseudomonadati</taxon>
        <taxon>Pseudomonadota</taxon>
        <taxon>Alphaproteobacteria</taxon>
        <taxon>Hyphomicrobiales</taxon>
        <taxon>Rhizobiaceae</taxon>
        <taxon>Sinorhizobium/Ensifer group</taxon>
        <taxon>Sinorhizobium</taxon>
    </lineage>
</organism>
<accession>A0A178YL35</accession>
<gene>
    <name evidence="1" type="ORF">ATB98_20675</name>
</gene>
<protein>
    <submittedName>
        <fullName evidence="1">Uncharacterized protein</fullName>
    </submittedName>
</protein>
<sequence>MPRSGSWWLSEFTGEKIRIECEGGISRIYDSKTMLERIGERSMPGLLTELALANGCKRTTNKFYDRCKLNYGSTMLAKEGLLSRSSRATVRRRRPALQKKSPSQIYGGTSSFASAARAAAKADWIGAPW</sequence>
<dbReference type="OrthoDB" id="8421576at2"/>
<keyword evidence="2" id="KW-1185">Reference proteome</keyword>
<dbReference type="EMBL" id="LNQB01000062">
    <property type="protein sequence ID" value="OAP48238.1"/>
    <property type="molecule type" value="Genomic_DNA"/>
</dbReference>
<dbReference type="RefSeq" id="WP_066870852.1">
    <property type="nucleotide sequence ID" value="NZ_LNQB01000062.1"/>
</dbReference>
<dbReference type="AlphaFoldDB" id="A0A178YL35"/>